<dbReference type="AlphaFoldDB" id="A0A565BAW2"/>
<dbReference type="EMBL" id="CABITT030000003">
    <property type="protein sequence ID" value="VVA98777.1"/>
    <property type="molecule type" value="Genomic_DNA"/>
</dbReference>
<evidence type="ECO:0000313" key="2">
    <source>
        <dbReference type="EMBL" id="VVA98777.1"/>
    </source>
</evidence>
<feature type="region of interest" description="Disordered" evidence="1">
    <location>
        <begin position="1"/>
        <end position="75"/>
    </location>
</feature>
<organism evidence="2 3">
    <name type="scientific">Arabis nemorensis</name>
    <dbReference type="NCBI Taxonomy" id="586526"/>
    <lineage>
        <taxon>Eukaryota</taxon>
        <taxon>Viridiplantae</taxon>
        <taxon>Streptophyta</taxon>
        <taxon>Embryophyta</taxon>
        <taxon>Tracheophyta</taxon>
        <taxon>Spermatophyta</taxon>
        <taxon>Magnoliopsida</taxon>
        <taxon>eudicotyledons</taxon>
        <taxon>Gunneridae</taxon>
        <taxon>Pentapetalae</taxon>
        <taxon>rosids</taxon>
        <taxon>malvids</taxon>
        <taxon>Brassicales</taxon>
        <taxon>Brassicaceae</taxon>
        <taxon>Arabideae</taxon>
        <taxon>Arabis</taxon>
    </lineage>
</organism>
<dbReference type="Proteomes" id="UP000489600">
    <property type="component" value="Unassembled WGS sequence"/>
</dbReference>
<comment type="caution">
    <text evidence="2">The sequence shown here is derived from an EMBL/GenBank/DDBJ whole genome shotgun (WGS) entry which is preliminary data.</text>
</comment>
<reference evidence="2" key="1">
    <citation type="submission" date="2019-07" db="EMBL/GenBank/DDBJ databases">
        <authorList>
            <person name="Dittberner H."/>
        </authorList>
    </citation>
    <scope>NUCLEOTIDE SEQUENCE [LARGE SCALE GENOMIC DNA]</scope>
</reference>
<keyword evidence="3" id="KW-1185">Reference proteome</keyword>
<sequence length="75" mass="8289">MVEQEDQIEEVEGTGNEVLLGSIGNPIVEKGKEGIDENHEHMEDETEEEQQRSVDASVELDDTDVSSGFVIENIS</sequence>
<evidence type="ECO:0000313" key="3">
    <source>
        <dbReference type="Proteomes" id="UP000489600"/>
    </source>
</evidence>
<evidence type="ECO:0000256" key="1">
    <source>
        <dbReference type="SAM" id="MobiDB-lite"/>
    </source>
</evidence>
<accession>A0A565BAW2</accession>
<proteinExistence type="predicted"/>
<protein>
    <submittedName>
        <fullName evidence="2">Uncharacterized protein</fullName>
    </submittedName>
</protein>
<feature type="compositionally biased region" description="Acidic residues" evidence="1">
    <location>
        <begin position="1"/>
        <end position="12"/>
    </location>
</feature>
<gene>
    <name evidence="2" type="ORF">ANE_LOCUS9222</name>
</gene>
<feature type="compositionally biased region" description="Basic and acidic residues" evidence="1">
    <location>
        <begin position="29"/>
        <end position="42"/>
    </location>
</feature>
<name>A0A565BAW2_9BRAS</name>